<evidence type="ECO:0008006" key="12">
    <source>
        <dbReference type="Google" id="ProtNLM"/>
    </source>
</evidence>
<evidence type="ECO:0000313" key="10">
    <source>
        <dbReference type="EMBL" id="UKK01840.1"/>
    </source>
</evidence>
<dbReference type="PANTHER" id="PTHR20772:SF2">
    <property type="entry name" value="PROTEIN FMP42"/>
    <property type="match status" value="1"/>
</dbReference>
<dbReference type="Gene3D" id="1.20.1250.20">
    <property type="entry name" value="MFS general substrate transporter like domains"/>
    <property type="match status" value="1"/>
</dbReference>
<dbReference type="EMBL" id="CP056071">
    <property type="protein sequence ID" value="UKK01840.1"/>
    <property type="molecule type" value="Genomic_DNA"/>
</dbReference>
<protein>
    <recommendedName>
        <fullName evidence="12">Major facilitator superfamily MFS-1 protein</fullName>
    </recommendedName>
</protein>
<feature type="region of interest" description="Disordered" evidence="8">
    <location>
        <begin position="286"/>
        <end position="351"/>
    </location>
</feature>
<feature type="transmembrane region" description="Helical" evidence="9">
    <location>
        <begin position="537"/>
        <end position="556"/>
    </location>
</feature>
<feature type="region of interest" description="Disordered" evidence="8">
    <location>
        <begin position="370"/>
        <end position="391"/>
    </location>
</feature>
<dbReference type="GO" id="GO:0006865">
    <property type="term" value="P:amino acid transport"/>
    <property type="evidence" value="ECO:0007669"/>
    <property type="project" value="UniProtKB-KW"/>
</dbReference>
<name>A0A976MCI0_THEOR</name>
<feature type="transmembrane region" description="Helical" evidence="9">
    <location>
        <begin position="28"/>
        <end position="46"/>
    </location>
</feature>
<feature type="compositionally biased region" description="Polar residues" evidence="8">
    <location>
        <begin position="316"/>
        <end position="332"/>
    </location>
</feature>
<accession>A0A976MCI0</accession>
<evidence type="ECO:0000256" key="8">
    <source>
        <dbReference type="SAM" id="MobiDB-lite"/>
    </source>
</evidence>
<feature type="transmembrane region" description="Helical" evidence="9">
    <location>
        <begin position="213"/>
        <end position="231"/>
    </location>
</feature>
<dbReference type="Proteomes" id="UP000244811">
    <property type="component" value="Chromosome 2"/>
</dbReference>
<feature type="compositionally biased region" description="Basic and acidic residues" evidence="8">
    <location>
        <begin position="339"/>
        <end position="351"/>
    </location>
</feature>
<feature type="transmembrane region" description="Helical" evidence="9">
    <location>
        <begin position="174"/>
        <end position="193"/>
    </location>
</feature>
<feature type="transmembrane region" description="Helical" evidence="9">
    <location>
        <begin position="502"/>
        <end position="525"/>
    </location>
</feature>
<keyword evidence="7 9" id="KW-0472">Membrane</keyword>
<feature type="transmembrane region" description="Helical" evidence="9">
    <location>
        <begin position="419"/>
        <end position="439"/>
    </location>
</feature>
<dbReference type="SUPFAM" id="SSF103473">
    <property type="entry name" value="MFS general substrate transporter"/>
    <property type="match status" value="1"/>
</dbReference>
<dbReference type="AlphaFoldDB" id="A0A976MCI0"/>
<dbReference type="PANTHER" id="PTHR20772">
    <property type="entry name" value="PROTEIN FMP42"/>
    <property type="match status" value="1"/>
</dbReference>
<evidence type="ECO:0000256" key="5">
    <source>
        <dbReference type="ARBA" id="ARBA00022970"/>
    </source>
</evidence>
<keyword evidence="4 9" id="KW-0812">Transmembrane</keyword>
<evidence type="ECO:0000256" key="7">
    <source>
        <dbReference type="ARBA" id="ARBA00023136"/>
    </source>
</evidence>
<dbReference type="InterPro" id="IPR036259">
    <property type="entry name" value="MFS_trans_sf"/>
</dbReference>
<evidence type="ECO:0000256" key="3">
    <source>
        <dbReference type="ARBA" id="ARBA00022448"/>
    </source>
</evidence>
<keyword evidence="5" id="KW-0029">Amino-acid transport</keyword>
<comment type="subcellular location">
    <subcellularLocation>
        <location evidence="1">Membrane</location>
        <topology evidence="1">Multi-pass membrane protein</topology>
    </subcellularLocation>
</comment>
<evidence type="ECO:0000256" key="4">
    <source>
        <dbReference type="ARBA" id="ARBA00022692"/>
    </source>
</evidence>
<evidence type="ECO:0000256" key="1">
    <source>
        <dbReference type="ARBA" id="ARBA00004141"/>
    </source>
</evidence>
<evidence type="ECO:0000313" key="11">
    <source>
        <dbReference type="Proteomes" id="UP000244811"/>
    </source>
</evidence>
<evidence type="ECO:0000256" key="6">
    <source>
        <dbReference type="ARBA" id="ARBA00022989"/>
    </source>
</evidence>
<gene>
    <name evidence="10" type="ORF">MACK_001193</name>
</gene>
<proteinExistence type="inferred from homology"/>
<keyword evidence="6 9" id="KW-1133">Transmembrane helix</keyword>
<dbReference type="InterPro" id="IPR052599">
    <property type="entry name" value="SLC43A_AATransporter"/>
</dbReference>
<evidence type="ECO:0000256" key="2">
    <source>
        <dbReference type="ARBA" id="ARBA00006595"/>
    </source>
</evidence>
<comment type="similarity">
    <text evidence="2">Belongs to the SLC43A transporter (TC 2.A.1.44) family.</text>
</comment>
<feature type="transmembrane region" description="Helical" evidence="9">
    <location>
        <begin position="568"/>
        <end position="588"/>
    </location>
</feature>
<feature type="transmembrane region" description="Helical" evidence="9">
    <location>
        <begin position="93"/>
        <end position="110"/>
    </location>
</feature>
<feature type="transmembrane region" description="Helical" evidence="9">
    <location>
        <begin position="478"/>
        <end position="496"/>
    </location>
</feature>
<feature type="transmembrane region" description="Helical" evidence="9">
    <location>
        <begin position="451"/>
        <end position="471"/>
    </location>
</feature>
<reference evidence="10" key="1">
    <citation type="submission" date="2022-07" db="EMBL/GenBank/DDBJ databases">
        <title>Evaluation of T. orientalis genome assembly methods using nanopore sequencing and analysis of variation between genomes.</title>
        <authorList>
            <person name="Yam J."/>
            <person name="Micallef M.L."/>
            <person name="Liu M."/>
            <person name="Djordjevic S.P."/>
            <person name="Bogema D.R."/>
            <person name="Jenkins C."/>
        </authorList>
    </citation>
    <scope>NUCLEOTIDE SEQUENCE</scope>
    <source>
        <strain evidence="10">Goon Nure</strain>
    </source>
</reference>
<keyword evidence="3" id="KW-0813">Transport</keyword>
<evidence type="ECO:0000256" key="9">
    <source>
        <dbReference type="SAM" id="Phobius"/>
    </source>
</evidence>
<sequence length="597" mass="67296">MVIKTTKVPIRIGYKTYRVHDIKIGCRFGIRLLVYFVLLIFIGPYFGNWNTTEKFLCRLDVYAGECGLSERLGPATNNFRCAAQRFRIAKLGSVVRVSVLTIGFVLGLLLDILGPKLTFLLGIIMRMGSWFIFSVKGARSSLIIFSGVILGLSRNAIAYPTLTIYMYTTSFKEYATTIMGIGITLAGLYIIVIERLMGFTKCDPYKFTLYSMLITHIPCLLVGLVIFPWNSPTPKSKHKMKPVDKHGLDYQSSTDDYNYSSASFDVNSAYTNSSYSLDQSPNYALNQKNFKSHNSGDSRDTSPGNPLDLVLGTPINGLTDNSDVDSINTPNMLPNKEASLGRKGDKDVERSPDVKLEVYDDAHISRLHTNNTTVLDRSSPERTSTEESDVEVDGDVQIPIDHSQWNLKKFLRYLTSMEYLITCPYFVLNFLDFFFMQMMFSTMYGRYKDVIVLNEYLVSFSFILTFLIGFLYKVFNPVTILVFSNMFGILTHFVAFSSSRVAGYLAAFTLIAYASILFTQTYIYIQSTFDAKYFGSLVGTINTFSGLVMFLNILLISLVEKYGCTNNIHITMIVARSVCGAGLIFLSLKRRKRTKSI</sequence>
<organism evidence="10 11">
    <name type="scientific">Theileria orientalis</name>
    <dbReference type="NCBI Taxonomy" id="68886"/>
    <lineage>
        <taxon>Eukaryota</taxon>
        <taxon>Sar</taxon>
        <taxon>Alveolata</taxon>
        <taxon>Apicomplexa</taxon>
        <taxon>Aconoidasida</taxon>
        <taxon>Piroplasmida</taxon>
        <taxon>Theileriidae</taxon>
        <taxon>Theileria</taxon>
    </lineage>
</organism>
<dbReference type="GO" id="GO:0016020">
    <property type="term" value="C:membrane"/>
    <property type="evidence" value="ECO:0007669"/>
    <property type="project" value="UniProtKB-SubCell"/>
</dbReference>